<feature type="chain" id="PRO_5040456413" evidence="3">
    <location>
        <begin position="24"/>
        <end position="543"/>
    </location>
</feature>
<dbReference type="PRINTS" id="PR00947">
    <property type="entry name" value="CUTICLE"/>
</dbReference>
<feature type="region of interest" description="Disordered" evidence="2">
    <location>
        <begin position="159"/>
        <end position="196"/>
    </location>
</feature>
<dbReference type="GO" id="GO:0008010">
    <property type="term" value="F:structural constituent of chitin-based larval cuticle"/>
    <property type="evidence" value="ECO:0007669"/>
    <property type="project" value="TreeGrafter"/>
</dbReference>
<evidence type="ECO:0000313" key="5">
    <source>
        <dbReference type="Proteomes" id="UP001154078"/>
    </source>
</evidence>
<evidence type="ECO:0000256" key="1">
    <source>
        <dbReference type="PROSITE-ProRule" id="PRU00497"/>
    </source>
</evidence>
<dbReference type="Pfam" id="PF00379">
    <property type="entry name" value="Chitin_bind_4"/>
    <property type="match status" value="1"/>
</dbReference>
<feature type="signal peptide" evidence="3">
    <location>
        <begin position="1"/>
        <end position="23"/>
    </location>
</feature>
<dbReference type="AlphaFoldDB" id="A0A9P0B299"/>
<feature type="compositionally biased region" description="Low complexity" evidence="2">
    <location>
        <begin position="467"/>
        <end position="480"/>
    </location>
</feature>
<feature type="region of interest" description="Disordered" evidence="2">
    <location>
        <begin position="492"/>
        <end position="512"/>
    </location>
</feature>
<dbReference type="InterPro" id="IPR050468">
    <property type="entry name" value="Cuticle_Struct_Prot"/>
</dbReference>
<dbReference type="EMBL" id="OV121134">
    <property type="protein sequence ID" value="CAH0553797.1"/>
    <property type="molecule type" value="Genomic_DNA"/>
</dbReference>
<keyword evidence="5" id="KW-1185">Reference proteome</keyword>
<dbReference type="Proteomes" id="UP001154078">
    <property type="component" value="Chromosome 3"/>
</dbReference>
<gene>
    <name evidence="4" type="ORF">MELIAE_LOCUS5701</name>
</gene>
<feature type="region of interest" description="Disordered" evidence="2">
    <location>
        <begin position="443"/>
        <end position="480"/>
    </location>
</feature>
<evidence type="ECO:0000313" key="4">
    <source>
        <dbReference type="EMBL" id="CAH0553797.1"/>
    </source>
</evidence>
<keyword evidence="1" id="KW-0193">Cuticle</keyword>
<organism evidence="4 5">
    <name type="scientific">Brassicogethes aeneus</name>
    <name type="common">Rape pollen beetle</name>
    <name type="synonym">Meligethes aeneus</name>
    <dbReference type="NCBI Taxonomy" id="1431903"/>
    <lineage>
        <taxon>Eukaryota</taxon>
        <taxon>Metazoa</taxon>
        <taxon>Ecdysozoa</taxon>
        <taxon>Arthropoda</taxon>
        <taxon>Hexapoda</taxon>
        <taxon>Insecta</taxon>
        <taxon>Pterygota</taxon>
        <taxon>Neoptera</taxon>
        <taxon>Endopterygota</taxon>
        <taxon>Coleoptera</taxon>
        <taxon>Polyphaga</taxon>
        <taxon>Cucujiformia</taxon>
        <taxon>Nitidulidae</taxon>
        <taxon>Meligethinae</taxon>
        <taxon>Brassicogethes</taxon>
    </lineage>
</organism>
<dbReference type="InterPro" id="IPR000618">
    <property type="entry name" value="Insect_cuticle"/>
</dbReference>
<evidence type="ECO:0000256" key="2">
    <source>
        <dbReference type="SAM" id="MobiDB-lite"/>
    </source>
</evidence>
<sequence>MQVYKTWITLLVFGTAILCQIEARRVRVQPVEDEQEDESIQYYAAEPQEDQRQVVLVSSADQYNGLYGQPTASPRVAQDNYIPRGHAKSHAVKTKEAVKAPPVQTIRNYNKVNDDGSFTFGYEAADGSFKEETRGTDCVVRGKYGYVDPDGNKREFTYVSGNPCDPNAPKDQDDQAEPESAEQDSGPANYPTRPVQRIRPLSIQTPAPKPAQTLFQNTYAQEDEQPEPEQLLRPQHIRRPSYITRPQYLDQSTAAEQEEVQQYHRPTVSSTTPASVIYRHSTPLTITPRPVSASTTARSQLPATTYRPHLLQVAVTPRPSSLLYTKQLSSPSSTIAPSRGSGNIDFDAEFQRFQDNSNHIASSTPSSKLSSKQPAAKQPGGNVYSSALVYDPSSGQYNTQLYQTLPQTEGDFTLNQRIQPYVHQPNRQVVNIQQLQQQSPLYSQNLRPQPTPSQLQSALYQPTPAPSRQTPQAAYQQQQSEIQYQNSAQLYAQQTRARGQPQRPAPVTQEQPQQPVYYISQPQLDGLASSQIDAFLRGHNIQF</sequence>
<dbReference type="OrthoDB" id="7222477at2759"/>
<proteinExistence type="predicted"/>
<dbReference type="PROSITE" id="PS51155">
    <property type="entry name" value="CHIT_BIND_RR_2"/>
    <property type="match status" value="1"/>
</dbReference>
<feature type="compositionally biased region" description="Polar residues" evidence="2">
    <location>
        <begin position="446"/>
        <end position="460"/>
    </location>
</feature>
<feature type="region of interest" description="Disordered" evidence="2">
    <location>
        <begin position="358"/>
        <end position="387"/>
    </location>
</feature>
<dbReference type="PANTHER" id="PTHR10380:SF2">
    <property type="entry name" value="AGAP003037-PA"/>
    <property type="match status" value="1"/>
</dbReference>
<name>A0A9P0B299_BRAAE</name>
<dbReference type="GO" id="GO:0062129">
    <property type="term" value="C:chitin-based extracellular matrix"/>
    <property type="evidence" value="ECO:0007669"/>
    <property type="project" value="TreeGrafter"/>
</dbReference>
<dbReference type="PANTHER" id="PTHR10380">
    <property type="entry name" value="CUTICLE PROTEIN"/>
    <property type="match status" value="1"/>
</dbReference>
<accession>A0A9P0B299</accession>
<evidence type="ECO:0000256" key="3">
    <source>
        <dbReference type="SAM" id="SignalP"/>
    </source>
</evidence>
<reference evidence="4" key="1">
    <citation type="submission" date="2021-12" db="EMBL/GenBank/DDBJ databases">
        <authorList>
            <person name="King R."/>
        </authorList>
    </citation>
    <scope>NUCLEOTIDE SEQUENCE</scope>
</reference>
<protein>
    <submittedName>
        <fullName evidence="4">Uncharacterized protein</fullName>
    </submittedName>
</protein>
<keyword evidence="3" id="KW-0732">Signal</keyword>
<feature type="compositionally biased region" description="Low complexity" evidence="2">
    <location>
        <begin position="362"/>
        <end position="371"/>
    </location>
</feature>